<accession>A0A918NZA4</accession>
<evidence type="ECO:0000313" key="2">
    <source>
        <dbReference type="Proteomes" id="UP000645257"/>
    </source>
</evidence>
<organism evidence="1 2">
    <name type="scientific">Paludibacterium paludis</name>
    <dbReference type="NCBI Taxonomy" id="1225769"/>
    <lineage>
        <taxon>Bacteria</taxon>
        <taxon>Pseudomonadati</taxon>
        <taxon>Pseudomonadota</taxon>
        <taxon>Betaproteobacteria</taxon>
        <taxon>Neisseriales</taxon>
        <taxon>Chromobacteriaceae</taxon>
        <taxon>Paludibacterium</taxon>
    </lineage>
</organism>
<comment type="caution">
    <text evidence="1">The sequence shown here is derived from an EMBL/GenBank/DDBJ whole genome shotgun (WGS) entry which is preliminary data.</text>
</comment>
<dbReference type="EMBL" id="BMYX01000002">
    <property type="protein sequence ID" value="GGY07137.1"/>
    <property type="molecule type" value="Genomic_DNA"/>
</dbReference>
<keyword evidence="2" id="KW-1185">Reference proteome</keyword>
<dbReference type="Proteomes" id="UP000645257">
    <property type="component" value="Unassembled WGS sequence"/>
</dbReference>
<dbReference type="RefSeq" id="WP_189531287.1">
    <property type="nucleotide sequence ID" value="NZ_BMYX01000002.1"/>
</dbReference>
<reference evidence="1" key="1">
    <citation type="journal article" date="2014" name="Int. J. Syst. Evol. Microbiol.">
        <title>Complete genome sequence of Corynebacterium casei LMG S-19264T (=DSM 44701T), isolated from a smear-ripened cheese.</title>
        <authorList>
            <consortium name="US DOE Joint Genome Institute (JGI-PGF)"/>
            <person name="Walter F."/>
            <person name="Albersmeier A."/>
            <person name="Kalinowski J."/>
            <person name="Ruckert C."/>
        </authorList>
    </citation>
    <scope>NUCLEOTIDE SEQUENCE</scope>
    <source>
        <strain evidence="1">KCTC 32182</strain>
    </source>
</reference>
<name>A0A918NZA4_9NEIS</name>
<dbReference type="AlphaFoldDB" id="A0A918NZA4"/>
<gene>
    <name evidence="1" type="ORF">GCM10011289_07180</name>
</gene>
<sequence length="99" mass="11332">MHCEYAKTICDAVYLREGQQVLMPTGRAATVTALRHGTVLFRYLDTQKHDEVELTRQQVSRLVGVAWHHVDRHRLRAVFLYPEPPVSDLPGKGARAWPI</sequence>
<reference evidence="1" key="2">
    <citation type="submission" date="2020-09" db="EMBL/GenBank/DDBJ databases">
        <authorList>
            <person name="Sun Q."/>
            <person name="Kim S."/>
        </authorList>
    </citation>
    <scope>NUCLEOTIDE SEQUENCE</scope>
    <source>
        <strain evidence="1">KCTC 32182</strain>
    </source>
</reference>
<evidence type="ECO:0000313" key="1">
    <source>
        <dbReference type="EMBL" id="GGY07137.1"/>
    </source>
</evidence>
<proteinExistence type="predicted"/>
<protein>
    <submittedName>
        <fullName evidence="1">Uncharacterized protein</fullName>
    </submittedName>
</protein>